<feature type="transmembrane region" description="Helical" evidence="1">
    <location>
        <begin position="7"/>
        <end position="25"/>
    </location>
</feature>
<evidence type="ECO:0000313" key="3">
    <source>
        <dbReference type="Proteomes" id="UP001241848"/>
    </source>
</evidence>
<dbReference type="InterPro" id="IPR007165">
    <property type="entry name" value="Phage_holin_4_2"/>
</dbReference>
<evidence type="ECO:0000313" key="2">
    <source>
        <dbReference type="EMBL" id="MDP4095494.1"/>
    </source>
</evidence>
<feature type="transmembrane region" description="Helical" evidence="1">
    <location>
        <begin position="60"/>
        <end position="80"/>
    </location>
</feature>
<keyword evidence="3" id="KW-1185">Reference proteome</keyword>
<comment type="caution">
    <text evidence="2">The sequence shown here is derived from an EMBL/GenBank/DDBJ whole genome shotgun (WGS) entry which is preliminary data.</text>
</comment>
<dbReference type="PANTHER" id="PTHR37309">
    <property type="entry name" value="SLR0284 PROTEIN"/>
    <property type="match status" value="1"/>
</dbReference>
<reference evidence="2 3" key="1">
    <citation type="submission" date="2022-10" db="EMBL/GenBank/DDBJ databases">
        <title>Paenibacillus description and whole genome data of maize root bacterial community.</title>
        <authorList>
            <person name="Marton D."/>
            <person name="Farkas M."/>
            <person name="Cserhati M."/>
        </authorList>
    </citation>
    <scope>NUCLEOTIDE SEQUENCE [LARGE SCALE GENOMIC DNA]</scope>
    <source>
        <strain evidence="2 3">P96</strain>
    </source>
</reference>
<dbReference type="RefSeq" id="WP_305753119.1">
    <property type="nucleotide sequence ID" value="NZ_JAPCKK010000001.1"/>
</dbReference>
<dbReference type="EMBL" id="JAPCKK010000001">
    <property type="protein sequence ID" value="MDP4095494.1"/>
    <property type="molecule type" value="Genomic_DNA"/>
</dbReference>
<dbReference type="PANTHER" id="PTHR37309:SF1">
    <property type="entry name" value="SLR0284 PROTEIN"/>
    <property type="match status" value="1"/>
</dbReference>
<keyword evidence="1" id="KW-0472">Membrane</keyword>
<accession>A0ABT9FL86</accession>
<keyword evidence="1" id="KW-0812">Transmembrane</keyword>
<dbReference type="Proteomes" id="UP001241848">
    <property type="component" value="Unassembled WGS sequence"/>
</dbReference>
<protein>
    <submittedName>
        <fullName evidence="2">Phage holin family protein</fullName>
    </submittedName>
</protein>
<dbReference type="Pfam" id="PF04020">
    <property type="entry name" value="Phage_holin_4_2"/>
    <property type="match status" value="1"/>
</dbReference>
<gene>
    <name evidence="2" type="ORF">OIN60_01635</name>
</gene>
<organism evidence="2 3">
    <name type="scientific">Paenibacillus zeirhizosphaerae</name>
    <dbReference type="NCBI Taxonomy" id="2987519"/>
    <lineage>
        <taxon>Bacteria</taxon>
        <taxon>Bacillati</taxon>
        <taxon>Bacillota</taxon>
        <taxon>Bacilli</taxon>
        <taxon>Bacillales</taxon>
        <taxon>Paenibacillaceae</taxon>
        <taxon>Paenibacillus</taxon>
    </lineage>
</organism>
<proteinExistence type="predicted"/>
<feature type="transmembrane region" description="Helical" evidence="1">
    <location>
        <begin position="31"/>
        <end position="53"/>
    </location>
</feature>
<name>A0ABT9FL86_9BACL</name>
<keyword evidence="1" id="KW-1133">Transmembrane helix</keyword>
<sequence>MKILGTIVRFVVAALVILVVGWIVPGFSVGGFWSALILAIVIAVIGFIIEAMFGRRVNPFGRGIVGFLVSALVIYIAQFIVGGVEVSVLGALLAALVIGLIDLFIPVSTPFEAGRGSNDRA</sequence>
<evidence type="ECO:0000256" key="1">
    <source>
        <dbReference type="SAM" id="Phobius"/>
    </source>
</evidence>
<feature type="transmembrane region" description="Helical" evidence="1">
    <location>
        <begin position="86"/>
        <end position="105"/>
    </location>
</feature>